<dbReference type="AlphaFoldDB" id="A0A921G1X8"/>
<proteinExistence type="predicted"/>
<feature type="domain" description="DUF3298" evidence="2">
    <location>
        <begin position="196"/>
        <end position="276"/>
    </location>
</feature>
<dbReference type="Gene3D" id="3.30.565.40">
    <property type="entry name" value="Fervidobacterium nodosum Rt17-B1 like"/>
    <property type="match status" value="1"/>
</dbReference>
<organism evidence="3 4">
    <name type="scientific">Sporosarcina psychrophila</name>
    <name type="common">Bacillus psychrophilus</name>
    <dbReference type="NCBI Taxonomy" id="1476"/>
    <lineage>
        <taxon>Bacteria</taxon>
        <taxon>Bacillati</taxon>
        <taxon>Bacillota</taxon>
        <taxon>Bacilli</taxon>
        <taxon>Bacillales</taxon>
        <taxon>Caryophanaceae</taxon>
        <taxon>Sporosarcina</taxon>
    </lineage>
</organism>
<evidence type="ECO:0000256" key="1">
    <source>
        <dbReference type="SAM" id="Phobius"/>
    </source>
</evidence>
<dbReference type="Proteomes" id="UP000698173">
    <property type="component" value="Unassembled WGS sequence"/>
</dbReference>
<keyword evidence="1" id="KW-0812">Transmembrane</keyword>
<reference evidence="3" key="2">
    <citation type="submission" date="2021-09" db="EMBL/GenBank/DDBJ databases">
        <authorList>
            <person name="Gilroy R."/>
        </authorList>
    </citation>
    <scope>NUCLEOTIDE SEQUENCE</scope>
    <source>
        <strain evidence="3">CHK171-7178</strain>
    </source>
</reference>
<reference evidence="3" key="1">
    <citation type="journal article" date="2021" name="PeerJ">
        <title>Extensive microbial diversity within the chicken gut microbiome revealed by metagenomics and culture.</title>
        <authorList>
            <person name="Gilroy R."/>
            <person name="Ravi A."/>
            <person name="Getino M."/>
            <person name="Pursley I."/>
            <person name="Horton D.L."/>
            <person name="Alikhan N.F."/>
            <person name="Baker D."/>
            <person name="Gharbi K."/>
            <person name="Hall N."/>
            <person name="Watson M."/>
            <person name="Adriaenssens E.M."/>
            <person name="Foster-Nyarko E."/>
            <person name="Jarju S."/>
            <person name="Secka A."/>
            <person name="Antonio M."/>
            <person name="Oren A."/>
            <person name="Chaudhuri R.R."/>
            <person name="La Ragione R."/>
            <person name="Hildebrand F."/>
            <person name="Pallen M.J."/>
        </authorList>
    </citation>
    <scope>NUCLEOTIDE SEQUENCE</scope>
    <source>
        <strain evidence="3">CHK171-7178</strain>
    </source>
</reference>
<comment type="caution">
    <text evidence="3">The sequence shown here is derived from an EMBL/GenBank/DDBJ whole genome shotgun (WGS) entry which is preliminary data.</text>
</comment>
<accession>A0A921G1X8</accession>
<gene>
    <name evidence="3" type="ORF">K8V56_18220</name>
</gene>
<dbReference type="EMBL" id="DYWT01000276">
    <property type="protein sequence ID" value="HJF33705.1"/>
    <property type="molecule type" value="Genomic_DNA"/>
</dbReference>
<evidence type="ECO:0000313" key="3">
    <source>
        <dbReference type="EMBL" id="HJF33705.1"/>
    </source>
</evidence>
<protein>
    <submittedName>
        <fullName evidence="3">DUF3298 domain-containing protein</fullName>
    </submittedName>
</protein>
<evidence type="ECO:0000259" key="2">
    <source>
        <dbReference type="Pfam" id="PF11738"/>
    </source>
</evidence>
<feature type="transmembrane region" description="Helical" evidence="1">
    <location>
        <begin position="44"/>
        <end position="61"/>
    </location>
</feature>
<keyword evidence="1" id="KW-0472">Membrane</keyword>
<dbReference type="Gene3D" id="3.90.640.20">
    <property type="entry name" value="Heat-shock cognate protein, ATPase"/>
    <property type="match status" value="1"/>
</dbReference>
<name>A0A921G1X8_SPOPS</name>
<dbReference type="InterPro" id="IPR021729">
    <property type="entry name" value="DUF3298"/>
</dbReference>
<keyword evidence="1" id="KW-1133">Transmembrane helix</keyword>
<sequence>MKKMNKLKKKYDEIEIPPELEDVVKDSIKQAKASQKKRPFLKQWTIGAAAAAALFIGSINMSPSFAQAMANVPLLGAIVDVFTAQQLTVDKETYQANVATPAIEGLADEELQASLNKKYIEENKVLFEQFQQDVAELDKAGGGHLGVDTGYEVRTDTEQLLSIARYEVNTVASSSTTMKYDTIDKQNSILITLPSLFKDDKYIATISSYIAGEMKRQMAADEDISYFLNDEFGADFEKIKPDQNFYITANNKLVISFDDYEVAPGYMGIVTFEIPTNILSDLLVSDAYIN</sequence>
<evidence type="ECO:0000313" key="4">
    <source>
        <dbReference type="Proteomes" id="UP000698173"/>
    </source>
</evidence>
<dbReference type="InterPro" id="IPR037126">
    <property type="entry name" value="PdaC/RsiV-like_sf"/>
</dbReference>
<dbReference type="Pfam" id="PF11738">
    <property type="entry name" value="DUF3298"/>
    <property type="match status" value="1"/>
</dbReference>